<evidence type="ECO:0000256" key="3">
    <source>
        <dbReference type="ARBA" id="ARBA00022448"/>
    </source>
</evidence>
<evidence type="ECO:0000256" key="11">
    <source>
        <dbReference type="SAM" id="Coils"/>
    </source>
</evidence>
<proteinExistence type="inferred from homology"/>
<dbReference type="GO" id="GO:0046961">
    <property type="term" value="F:proton-transporting ATPase activity, rotational mechanism"/>
    <property type="evidence" value="ECO:0007669"/>
    <property type="project" value="InterPro"/>
</dbReference>
<dbReference type="GO" id="GO:0033179">
    <property type="term" value="C:proton-transporting V-type ATPase, V0 domain"/>
    <property type="evidence" value="ECO:0007669"/>
    <property type="project" value="InterPro"/>
</dbReference>
<gene>
    <name evidence="13" type="ORF">C475_04631</name>
</gene>
<feature type="transmembrane region" description="Helical" evidence="10">
    <location>
        <begin position="614"/>
        <end position="639"/>
    </location>
</feature>
<reference evidence="13 14" key="1">
    <citation type="journal article" date="2014" name="PLoS Genet.">
        <title>Phylogenetically driven sequencing of extremely halophilic archaea reveals strategies for static and dynamic osmo-response.</title>
        <authorList>
            <person name="Becker E.A."/>
            <person name="Seitzer P.M."/>
            <person name="Tritt A."/>
            <person name="Larsen D."/>
            <person name="Krusor M."/>
            <person name="Yao A.I."/>
            <person name="Wu D."/>
            <person name="Madern D."/>
            <person name="Eisen J.A."/>
            <person name="Darling A.E."/>
            <person name="Facciotti M.T."/>
        </authorList>
    </citation>
    <scope>NUCLEOTIDE SEQUENCE [LARGE SCALE GENOMIC DNA]</scope>
    <source>
        <strain evidence="13 14">2-9-1</strain>
    </source>
</reference>
<evidence type="ECO:0000256" key="8">
    <source>
        <dbReference type="ARBA" id="ARBA00059506"/>
    </source>
</evidence>
<dbReference type="InterPro" id="IPR002490">
    <property type="entry name" value="V-ATPase_116kDa_su"/>
</dbReference>
<dbReference type="EMBL" id="AOIU01000009">
    <property type="protein sequence ID" value="ELZ28894.1"/>
    <property type="molecule type" value="Genomic_DNA"/>
</dbReference>
<evidence type="ECO:0000256" key="2">
    <source>
        <dbReference type="ARBA" id="ARBA00009904"/>
    </source>
</evidence>
<keyword evidence="4 10" id="KW-0812">Transmembrane</keyword>
<feature type="region of interest" description="Disordered" evidence="12">
    <location>
        <begin position="321"/>
        <end position="369"/>
    </location>
</feature>
<organism evidence="13 14">
    <name type="scientific">Halosimplex carlsbadense 2-9-1</name>
    <dbReference type="NCBI Taxonomy" id="797114"/>
    <lineage>
        <taxon>Archaea</taxon>
        <taxon>Methanobacteriati</taxon>
        <taxon>Methanobacteriota</taxon>
        <taxon>Stenosarchaea group</taxon>
        <taxon>Halobacteria</taxon>
        <taxon>Halobacteriales</taxon>
        <taxon>Haloarculaceae</taxon>
        <taxon>Halosimplex</taxon>
    </lineage>
</organism>
<dbReference type="GO" id="GO:0051117">
    <property type="term" value="F:ATPase binding"/>
    <property type="evidence" value="ECO:0007669"/>
    <property type="project" value="TreeGrafter"/>
</dbReference>
<keyword evidence="3 10" id="KW-0813">Transport</keyword>
<evidence type="ECO:0000256" key="6">
    <source>
        <dbReference type="ARBA" id="ARBA00023065"/>
    </source>
</evidence>
<feature type="coiled-coil region" evidence="11">
    <location>
        <begin position="79"/>
        <end position="113"/>
    </location>
</feature>
<dbReference type="GO" id="GO:0016471">
    <property type="term" value="C:vacuolar proton-transporting V-type ATPase complex"/>
    <property type="evidence" value="ECO:0007669"/>
    <property type="project" value="TreeGrafter"/>
</dbReference>
<comment type="caution">
    <text evidence="13">The sequence shown here is derived from an EMBL/GenBank/DDBJ whole genome shotgun (WGS) entry which is preliminary data.</text>
</comment>
<dbReference type="Gene3D" id="3.30.70.2750">
    <property type="match status" value="1"/>
</dbReference>
<dbReference type="eggNOG" id="arCOG04138">
    <property type="taxonomic scope" value="Archaea"/>
</dbReference>
<dbReference type="Gene3D" id="1.20.1460.20">
    <property type="match status" value="1"/>
</dbReference>
<accession>M0D411</accession>
<evidence type="ECO:0000256" key="1">
    <source>
        <dbReference type="ARBA" id="ARBA00004141"/>
    </source>
</evidence>
<name>M0D411_9EURY</name>
<evidence type="ECO:0000313" key="13">
    <source>
        <dbReference type="EMBL" id="ELZ28894.1"/>
    </source>
</evidence>
<feature type="coiled-coil region" evidence="11">
    <location>
        <begin position="204"/>
        <end position="231"/>
    </location>
</feature>
<dbReference type="Pfam" id="PF01496">
    <property type="entry name" value="V_ATPase_I"/>
    <property type="match status" value="1"/>
</dbReference>
<protein>
    <recommendedName>
        <fullName evidence="9 10">A-type ATP synthase subunit I</fullName>
    </recommendedName>
</protein>
<feature type="transmembrane region" description="Helical" evidence="10">
    <location>
        <begin position="525"/>
        <end position="547"/>
    </location>
</feature>
<dbReference type="GO" id="GO:0007035">
    <property type="term" value="P:vacuolar acidification"/>
    <property type="evidence" value="ECO:0007669"/>
    <property type="project" value="TreeGrafter"/>
</dbReference>
<dbReference type="PATRIC" id="fig|797114.5.peg.943"/>
<keyword evidence="5 10" id="KW-1133">Transmembrane helix</keyword>
<feature type="compositionally biased region" description="Acidic residues" evidence="12">
    <location>
        <begin position="328"/>
        <end position="340"/>
    </location>
</feature>
<sequence length="737" mass="80279">MSKVSVTGARSVMGDVVETTHDLNVLHLNDYEGHWDGFDNGNPMAGGDEASEMLVTVRSLQSILGVEDEDAGPSRILKDEQLESELEEVRTEVNELEDRRSNLESDLRDVRERIDAMEPFADLGIDLDLLYGYDSLAVQVGEGDADSVERVLADIEAPSQVFAGNGVVAAFARTDERTLQSALVEADVSALEVPDGEGDPEEYLDELRHERQKIESNLSTVEGQLEDLRYDVAGFLLAAEEKLAVEAQKAEAPLSFATTDNAFVAEGWLPSERVEAFETTVNEAVDGHVHVEELEVAAYDRHGHGHTDAAAAETEQAGAIDAEPPAETVDDEESEAESDAEPQQARADGGTVTMGGEDEPPTVQDNPSTIRPFELLTRAVGRPNYSEFDPTILLFLTFPLMFGFIIGDTGYGVIYTAIGYYIYANFDSDAFSNLGIITIAAGVSTTIFGVLYGEIFGLHILGEQLWVNGLGMSHPPIEKGLSPATGYWARAWFVVTVLFGILHLNTAYALSFVENTQLHGVKEAIIESGSWILALNGLWLFVFSTLFDGAKPDFLFQVFNEGENAAFHLGFAGFPAEVGIVGGVMVFAGMALLALGPAHELVEIHVVLAHALSYLRIAAVLLAKAGMAFAVNLLFFGAYEHHGEFHYMLDYGPQYVQSNYEGATVIFGGMFHGSPAMLVFGVLVLILGHIVVLILGVTSSGIQSIRLEYFEFFEKFYDGNGESYSPFGRERVYTRDQ</sequence>
<evidence type="ECO:0000313" key="14">
    <source>
        <dbReference type="Proteomes" id="UP000011626"/>
    </source>
</evidence>
<evidence type="ECO:0000256" key="5">
    <source>
        <dbReference type="ARBA" id="ARBA00022989"/>
    </source>
</evidence>
<dbReference type="PANTHER" id="PTHR11629">
    <property type="entry name" value="VACUOLAR PROTON ATPASES"/>
    <property type="match status" value="1"/>
</dbReference>
<dbReference type="Gene3D" id="3.30.70.2170">
    <property type="match status" value="1"/>
</dbReference>
<keyword evidence="6 10" id="KW-0406">Ion transport</keyword>
<comment type="similarity">
    <text evidence="2 10">Belongs to the V-ATPase 116 kDa subunit family.</text>
</comment>
<feature type="transmembrane region" description="Helical" evidence="10">
    <location>
        <begin position="676"/>
        <end position="697"/>
    </location>
</feature>
<evidence type="ECO:0000256" key="7">
    <source>
        <dbReference type="ARBA" id="ARBA00023136"/>
    </source>
</evidence>
<comment type="function">
    <text evidence="8">Component of the A-type ATP synthase that produces ATP from ADP in the presence of a proton gradient across the membrane.</text>
</comment>
<comment type="subcellular location">
    <subcellularLocation>
        <location evidence="1">Membrane</location>
        <topology evidence="1">Multi-pass membrane protein</topology>
    </subcellularLocation>
</comment>
<evidence type="ECO:0000256" key="4">
    <source>
        <dbReference type="ARBA" id="ARBA00022692"/>
    </source>
</evidence>
<feature type="transmembrane region" description="Helical" evidence="10">
    <location>
        <begin position="567"/>
        <end position="593"/>
    </location>
</feature>
<evidence type="ECO:0000256" key="12">
    <source>
        <dbReference type="SAM" id="MobiDB-lite"/>
    </source>
</evidence>
<evidence type="ECO:0000256" key="10">
    <source>
        <dbReference type="RuleBase" id="RU361189"/>
    </source>
</evidence>
<keyword evidence="14" id="KW-1185">Reference proteome</keyword>
<feature type="transmembrane region" description="Helical" evidence="10">
    <location>
        <begin position="430"/>
        <end position="452"/>
    </location>
</feature>
<dbReference type="AlphaFoldDB" id="M0D411"/>
<feature type="transmembrane region" description="Helical" evidence="10">
    <location>
        <begin position="392"/>
        <end position="418"/>
    </location>
</feature>
<keyword evidence="7 10" id="KW-0472">Membrane</keyword>
<dbReference type="Proteomes" id="UP000011626">
    <property type="component" value="Unassembled WGS sequence"/>
</dbReference>
<dbReference type="PANTHER" id="PTHR11629:SF63">
    <property type="entry name" value="V-TYPE PROTON ATPASE SUBUNIT A"/>
    <property type="match status" value="1"/>
</dbReference>
<dbReference type="STRING" id="797114.C475_04631"/>
<feature type="transmembrane region" description="Helical" evidence="10">
    <location>
        <begin position="491"/>
        <end position="513"/>
    </location>
</feature>
<keyword evidence="11" id="KW-0175">Coiled coil</keyword>
<evidence type="ECO:0000256" key="9">
    <source>
        <dbReference type="ARBA" id="ARBA00068671"/>
    </source>
</evidence>